<evidence type="ECO:0000313" key="3">
    <source>
        <dbReference type="Proteomes" id="UP000018936"/>
    </source>
</evidence>
<gene>
    <name evidence="2" type="ORF">L345_03712</name>
</gene>
<comment type="caution">
    <text evidence="2">The sequence shown here is derived from an EMBL/GenBank/DDBJ whole genome shotgun (WGS) entry which is preliminary data.</text>
</comment>
<organism evidence="2 3">
    <name type="scientific">Ophiophagus hannah</name>
    <name type="common">King cobra</name>
    <name type="synonym">Naja hannah</name>
    <dbReference type="NCBI Taxonomy" id="8665"/>
    <lineage>
        <taxon>Eukaryota</taxon>
        <taxon>Metazoa</taxon>
        <taxon>Chordata</taxon>
        <taxon>Craniata</taxon>
        <taxon>Vertebrata</taxon>
        <taxon>Euteleostomi</taxon>
        <taxon>Lepidosauria</taxon>
        <taxon>Squamata</taxon>
        <taxon>Bifurcata</taxon>
        <taxon>Unidentata</taxon>
        <taxon>Episquamata</taxon>
        <taxon>Toxicofera</taxon>
        <taxon>Serpentes</taxon>
        <taxon>Colubroidea</taxon>
        <taxon>Elapidae</taxon>
        <taxon>Elapinae</taxon>
        <taxon>Ophiophagus</taxon>
    </lineage>
</organism>
<evidence type="ECO:0000313" key="2">
    <source>
        <dbReference type="EMBL" id="ETE70484.1"/>
    </source>
</evidence>
<dbReference type="AlphaFoldDB" id="V8P7I6"/>
<dbReference type="Proteomes" id="UP000018936">
    <property type="component" value="Unassembled WGS sequence"/>
</dbReference>
<feature type="region of interest" description="Disordered" evidence="1">
    <location>
        <begin position="36"/>
        <end position="74"/>
    </location>
</feature>
<keyword evidence="3" id="KW-1185">Reference proteome</keyword>
<reference evidence="2 3" key="1">
    <citation type="journal article" date="2013" name="Proc. Natl. Acad. Sci. U.S.A.">
        <title>The king cobra genome reveals dynamic gene evolution and adaptation in the snake venom system.</title>
        <authorList>
            <person name="Vonk F.J."/>
            <person name="Casewell N.R."/>
            <person name="Henkel C.V."/>
            <person name="Heimberg A.M."/>
            <person name="Jansen H.J."/>
            <person name="McCleary R.J."/>
            <person name="Kerkkamp H.M."/>
            <person name="Vos R.A."/>
            <person name="Guerreiro I."/>
            <person name="Calvete J.J."/>
            <person name="Wuster W."/>
            <person name="Woods A.E."/>
            <person name="Logan J.M."/>
            <person name="Harrison R.A."/>
            <person name="Castoe T.A."/>
            <person name="de Koning A.P."/>
            <person name="Pollock D.D."/>
            <person name="Yandell M."/>
            <person name="Calderon D."/>
            <person name="Renjifo C."/>
            <person name="Currier R.B."/>
            <person name="Salgado D."/>
            <person name="Pla D."/>
            <person name="Sanz L."/>
            <person name="Hyder A.S."/>
            <person name="Ribeiro J.M."/>
            <person name="Arntzen J.W."/>
            <person name="van den Thillart G.E."/>
            <person name="Boetzer M."/>
            <person name="Pirovano W."/>
            <person name="Dirks R.P."/>
            <person name="Spaink H.P."/>
            <person name="Duboule D."/>
            <person name="McGlinn E."/>
            <person name="Kini R.M."/>
            <person name="Richardson M.K."/>
        </authorList>
    </citation>
    <scope>NUCLEOTIDE SEQUENCE</scope>
    <source>
        <tissue evidence="2">Blood</tissue>
    </source>
</reference>
<proteinExistence type="predicted"/>
<evidence type="ECO:0000256" key="1">
    <source>
        <dbReference type="SAM" id="MobiDB-lite"/>
    </source>
</evidence>
<sequence length="247" mass="27651">MPPSLPPASITITTATAVTALKPQVRQRLTRWGSALLTSTEPPNNCNQFPRSGGKEANPYPHQGHKPSSPQYGALATSGHLAGASVSYHVSFSGVVLQLPYPREDIAALIGLASESDALAHPNIYIPLFSMKLWKARLLEEQLPQTRQKYTVFENRTITVCYFKSETTKLGYLKRMTEGERKEEKEFNTGEFMQKHLPWVNFRIIILRSLRGLCSVSILDFISELIPVAWAARFVFMPYAPFVLAEV</sequence>
<feature type="non-terminal residue" evidence="2">
    <location>
        <position position="1"/>
    </location>
</feature>
<feature type="compositionally biased region" description="Polar residues" evidence="1">
    <location>
        <begin position="36"/>
        <end position="50"/>
    </location>
</feature>
<protein>
    <submittedName>
        <fullName evidence="2">Uncharacterized protein</fullName>
    </submittedName>
</protein>
<name>V8P7I6_OPHHA</name>
<dbReference type="EMBL" id="AZIM01000545">
    <property type="protein sequence ID" value="ETE70484.1"/>
    <property type="molecule type" value="Genomic_DNA"/>
</dbReference>
<accession>V8P7I6</accession>